<dbReference type="AlphaFoldDB" id="A0A2I0JZ23"/>
<evidence type="ECO:0000313" key="1">
    <source>
        <dbReference type="EMBL" id="PKI61589.1"/>
    </source>
</evidence>
<sequence length="137" mass="16068">MKQKPRKYLRVSVRSRVQEQVLLKRKTRRLRELLRGCGEVYSLGTYITPKFGSYSTSLSKSRKDCNGGYLINSELVTAIEEHMQQLQVEEETILKHIVENWEDPVMEEDRVEEELVPEIEKREVDSDLVLENQQLAC</sequence>
<keyword evidence="2" id="KW-1185">Reference proteome</keyword>
<gene>
    <name evidence="1" type="ORF">CRG98_018018</name>
</gene>
<protein>
    <submittedName>
        <fullName evidence="1">Uncharacterized protein</fullName>
    </submittedName>
</protein>
<comment type="caution">
    <text evidence="1">The sequence shown here is derived from an EMBL/GenBank/DDBJ whole genome shotgun (WGS) entry which is preliminary data.</text>
</comment>
<accession>A0A2I0JZ23</accession>
<proteinExistence type="predicted"/>
<evidence type="ECO:0000313" key="2">
    <source>
        <dbReference type="Proteomes" id="UP000233551"/>
    </source>
</evidence>
<organism evidence="1 2">
    <name type="scientific">Punica granatum</name>
    <name type="common">Pomegranate</name>
    <dbReference type="NCBI Taxonomy" id="22663"/>
    <lineage>
        <taxon>Eukaryota</taxon>
        <taxon>Viridiplantae</taxon>
        <taxon>Streptophyta</taxon>
        <taxon>Embryophyta</taxon>
        <taxon>Tracheophyta</taxon>
        <taxon>Spermatophyta</taxon>
        <taxon>Magnoliopsida</taxon>
        <taxon>eudicotyledons</taxon>
        <taxon>Gunneridae</taxon>
        <taxon>Pentapetalae</taxon>
        <taxon>rosids</taxon>
        <taxon>malvids</taxon>
        <taxon>Myrtales</taxon>
        <taxon>Lythraceae</taxon>
        <taxon>Punica</taxon>
    </lineage>
</organism>
<dbReference type="EMBL" id="PGOL01001025">
    <property type="protein sequence ID" value="PKI61589.1"/>
    <property type="molecule type" value="Genomic_DNA"/>
</dbReference>
<name>A0A2I0JZ23_PUNGR</name>
<dbReference type="Proteomes" id="UP000233551">
    <property type="component" value="Unassembled WGS sequence"/>
</dbReference>
<reference evidence="1 2" key="1">
    <citation type="submission" date="2017-11" db="EMBL/GenBank/DDBJ databases">
        <title>De-novo sequencing of pomegranate (Punica granatum L.) genome.</title>
        <authorList>
            <person name="Akparov Z."/>
            <person name="Amiraslanov A."/>
            <person name="Hajiyeva S."/>
            <person name="Abbasov M."/>
            <person name="Kaur K."/>
            <person name="Hamwieh A."/>
            <person name="Solovyev V."/>
            <person name="Salamov A."/>
            <person name="Braich B."/>
            <person name="Kosarev P."/>
            <person name="Mahmoud A."/>
            <person name="Hajiyev E."/>
            <person name="Babayeva S."/>
            <person name="Izzatullayeva V."/>
            <person name="Mammadov A."/>
            <person name="Mammadov A."/>
            <person name="Sharifova S."/>
            <person name="Ojaghi J."/>
            <person name="Eynullazada K."/>
            <person name="Bayramov B."/>
            <person name="Abdulazimova A."/>
            <person name="Shahmuradov I."/>
        </authorList>
    </citation>
    <scope>NUCLEOTIDE SEQUENCE [LARGE SCALE GENOMIC DNA]</scope>
    <source>
        <strain evidence="2">cv. AG2017</strain>
        <tissue evidence="1">Leaf</tissue>
    </source>
</reference>